<name>A0A8R7VCX5_TRIUA</name>
<organism evidence="3 4">
    <name type="scientific">Triticum urartu</name>
    <name type="common">Red wild einkorn</name>
    <name type="synonym">Crithodium urartu</name>
    <dbReference type="NCBI Taxonomy" id="4572"/>
    <lineage>
        <taxon>Eukaryota</taxon>
        <taxon>Viridiplantae</taxon>
        <taxon>Streptophyta</taxon>
        <taxon>Embryophyta</taxon>
        <taxon>Tracheophyta</taxon>
        <taxon>Spermatophyta</taxon>
        <taxon>Magnoliopsida</taxon>
        <taxon>Liliopsida</taxon>
        <taxon>Poales</taxon>
        <taxon>Poaceae</taxon>
        <taxon>BOP clade</taxon>
        <taxon>Pooideae</taxon>
        <taxon>Triticodae</taxon>
        <taxon>Triticeae</taxon>
        <taxon>Triticinae</taxon>
        <taxon>Triticum</taxon>
    </lineage>
</organism>
<feature type="coiled-coil region" evidence="1">
    <location>
        <begin position="71"/>
        <end position="112"/>
    </location>
</feature>
<dbReference type="AlphaFoldDB" id="A0A8R7VCX5"/>
<dbReference type="InterPro" id="IPR005380">
    <property type="entry name" value="XS_domain"/>
</dbReference>
<dbReference type="Proteomes" id="UP000015106">
    <property type="component" value="Unassembled WGS sequence"/>
</dbReference>
<keyword evidence="1" id="KW-0175">Coiled coil</keyword>
<dbReference type="GO" id="GO:0080188">
    <property type="term" value="P:gene silencing by siRNA-directed DNA methylation"/>
    <property type="evidence" value="ECO:0007669"/>
    <property type="project" value="InterPro"/>
</dbReference>
<reference evidence="3" key="2">
    <citation type="submission" date="2022-06" db="UniProtKB">
        <authorList>
            <consortium name="EnsemblPlants"/>
        </authorList>
    </citation>
    <scope>IDENTIFICATION</scope>
</reference>
<reference evidence="4" key="1">
    <citation type="journal article" date="2013" name="Nature">
        <title>Draft genome of the wheat A-genome progenitor Triticum urartu.</title>
        <authorList>
            <person name="Ling H.Q."/>
            <person name="Zhao S."/>
            <person name="Liu D."/>
            <person name="Wang J."/>
            <person name="Sun H."/>
            <person name="Zhang C."/>
            <person name="Fan H."/>
            <person name="Li D."/>
            <person name="Dong L."/>
            <person name="Tao Y."/>
            <person name="Gao C."/>
            <person name="Wu H."/>
            <person name="Li Y."/>
            <person name="Cui Y."/>
            <person name="Guo X."/>
            <person name="Zheng S."/>
            <person name="Wang B."/>
            <person name="Yu K."/>
            <person name="Liang Q."/>
            <person name="Yang W."/>
            <person name="Lou X."/>
            <person name="Chen J."/>
            <person name="Feng M."/>
            <person name="Jian J."/>
            <person name="Zhang X."/>
            <person name="Luo G."/>
            <person name="Jiang Y."/>
            <person name="Liu J."/>
            <person name="Wang Z."/>
            <person name="Sha Y."/>
            <person name="Zhang B."/>
            <person name="Wu H."/>
            <person name="Tang D."/>
            <person name="Shen Q."/>
            <person name="Xue P."/>
            <person name="Zou S."/>
            <person name="Wang X."/>
            <person name="Liu X."/>
            <person name="Wang F."/>
            <person name="Yang Y."/>
            <person name="An X."/>
            <person name="Dong Z."/>
            <person name="Zhang K."/>
            <person name="Zhang X."/>
            <person name="Luo M.C."/>
            <person name="Dvorak J."/>
            <person name="Tong Y."/>
            <person name="Wang J."/>
            <person name="Yang H."/>
            <person name="Li Z."/>
            <person name="Wang D."/>
            <person name="Zhang A."/>
            <person name="Wang J."/>
        </authorList>
    </citation>
    <scope>NUCLEOTIDE SEQUENCE</scope>
    <source>
        <strain evidence="4">cv. G1812</strain>
    </source>
</reference>
<accession>A0A8R7VCX5</accession>
<evidence type="ECO:0000313" key="4">
    <source>
        <dbReference type="Proteomes" id="UP000015106"/>
    </source>
</evidence>
<dbReference type="Pfam" id="PF03468">
    <property type="entry name" value="XS"/>
    <property type="match status" value="1"/>
</dbReference>
<sequence>MDFENHFEARGCGKRHWKGQQYHGPEMFGWVARVDDYRSYTPIGSWLRKYSDLKTIVDLKNEEARKTGRLEESLDKRVEAMDRNVQELEYEYNQTTQLLGKAEEDMKKLIQSHTE</sequence>
<proteinExistence type="predicted"/>
<dbReference type="InterPro" id="IPR038588">
    <property type="entry name" value="XS_domain_sf"/>
</dbReference>
<dbReference type="PANTHER" id="PTHR21596:SF73">
    <property type="entry name" value="FACTOR OF DNA METHYLATION 1-5_IDN2 DOMAIN-CONTAINING PROTEIN"/>
    <property type="match status" value="1"/>
</dbReference>
<keyword evidence="4" id="KW-1185">Reference proteome</keyword>
<dbReference type="Gene3D" id="3.30.70.2890">
    <property type="entry name" value="XS domain"/>
    <property type="match status" value="1"/>
</dbReference>
<protein>
    <recommendedName>
        <fullName evidence="2">XS domain-containing protein</fullName>
    </recommendedName>
</protein>
<dbReference type="Gramene" id="TuG1812S0002184600.01.T01">
    <property type="protein sequence ID" value="TuG1812S0002184600.01.T01.s_cds30274"/>
    <property type="gene ID" value="TuG1812S0002184600.01"/>
</dbReference>
<dbReference type="EnsemblPlants" id="TuG1812S0002184600.01.T01">
    <property type="protein sequence ID" value="TuG1812S0002184600.01.T01.s_cds30274"/>
    <property type="gene ID" value="TuG1812S0002184600.01"/>
</dbReference>
<evidence type="ECO:0000313" key="3">
    <source>
        <dbReference type="EnsemblPlants" id="TuG1812S0002184600.01.T01.s_cds30274"/>
    </source>
</evidence>
<dbReference type="InterPro" id="IPR045177">
    <property type="entry name" value="FDM1-5/IDN2"/>
</dbReference>
<evidence type="ECO:0000259" key="2">
    <source>
        <dbReference type="Pfam" id="PF03468"/>
    </source>
</evidence>
<feature type="domain" description="XS" evidence="2">
    <location>
        <begin position="1"/>
        <end position="38"/>
    </location>
</feature>
<evidence type="ECO:0000256" key="1">
    <source>
        <dbReference type="SAM" id="Coils"/>
    </source>
</evidence>
<dbReference type="PANTHER" id="PTHR21596">
    <property type="entry name" value="RIBONUCLEASE P SUBUNIT P38"/>
    <property type="match status" value="1"/>
</dbReference>